<dbReference type="EMBL" id="LAZR01000287">
    <property type="protein sequence ID" value="KKN76886.1"/>
    <property type="molecule type" value="Genomic_DNA"/>
</dbReference>
<accession>A0A0F9VTV8</accession>
<protein>
    <submittedName>
        <fullName evidence="1">Uncharacterized protein</fullName>
    </submittedName>
</protein>
<sequence length="56" mass="6656">MSNNPSATTQVISFRVTNEMYNTLLRRAKKQELKLSDYVRSKVIWDAKRSHKKKEE</sequence>
<evidence type="ECO:0000313" key="1">
    <source>
        <dbReference type="EMBL" id="KKN76886.1"/>
    </source>
</evidence>
<organism evidence="1">
    <name type="scientific">marine sediment metagenome</name>
    <dbReference type="NCBI Taxonomy" id="412755"/>
    <lineage>
        <taxon>unclassified sequences</taxon>
        <taxon>metagenomes</taxon>
        <taxon>ecological metagenomes</taxon>
    </lineage>
</organism>
<comment type="caution">
    <text evidence="1">The sequence shown here is derived from an EMBL/GenBank/DDBJ whole genome shotgun (WGS) entry which is preliminary data.</text>
</comment>
<name>A0A0F9VTV8_9ZZZZ</name>
<dbReference type="AlphaFoldDB" id="A0A0F9VTV8"/>
<proteinExistence type="predicted"/>
<gene>
    <name evidence="1" type="ORF">LCGC14_0365370</name>
</gene>
<reference evidence="1" key="1">
    <citation type="journal article" date="2015" name="Nature">
        <title>Complex archaea that bridge the gap between prokaryotes and eukaryotes.</title>
        <authorList>
            <person name="Spang A."/>
            <person name="Saw J.H."/>
            <person name="Jorgensen S.L."/>
            <person name="Zaremba-Niedzwiedzka K."/>
            <person name="Martijn J."/>
            <person name="Lind A.E."/>
            <person name="van Eijk R."/>
            <person name="Schleper C."/>
            <person name="Guy L."/>
            <person name="Ettema T.J."/>
        </authorList>
    </citation>
    <scope>NUCLEOTIDE SEQUENCE</scope>
</reference>